<sequence>MNLKTYVPALLGALALTVGGSAMAGTSSTSFGVSATVGQACAATANPLTFAAVGTTSSTSGFAGEASTSTIAVQCNAAFPVSVGLTPGALTIGGLPVTYNLYQDSAHTLPWGTGSSAESITGTDGTQILTVYGELPAQADLPAGSGSTTTNVSLSF</sequence>
<comment type="caution">
    <text evidence="3">The sequence shown here is derived from an EMBL/GenBank/DDBJ whole genome shotgun (WGS) entry which is preliminary data.</text>
</comment>
<feature type="chain" id="PRO_5016868632" description="Spore coat protein U/FanG domain-containing protein" evidence="1">
    <location>
        <begin position="25"/>
        <end position="156"/>
    </location>
</feature>
<dbReference type="OrthoDB" id="8588792at2"/>
<feature type="signal peptide" evidence="1">
    <location>
        <begin position="1"/>
        <end position="24"/>
    </location>
</feature>
<dbReference type="InterPro" id="IPR007893">
    <property type="entry name" value="Spore_coat_U/FanG"/>
</dbReference>
<protein>
    <recommendedName>
        <fullName evidence="2">Spore coat protein U/FanG domain-containing protein</fullName>
    </recommendedName>
</protein>
<dbReference type="Proteomes" id="UP000255334">
    <property type="component" value="Unassembled WGS sequence"/>
</dbReference>
<keyword evidence="4" id="KW-1185">Reference proteome</keyword>
<feature type="domain" description="Spore coat protein U/FanG" evidence="2">
    <location>
        <begin position="29"/>
        <end position="145"/>
    </location>
</feature>
<proteinExistence type="predicted"/>
<dbReference type="EMBL" id="QRBF01000001">
    <property type="protein sequence ID" value="RDS85840.1"/>
    <property type="molecule type" value="Genomic_DNA"/>
</dbReference>
<evidence type="ECO:0000313" key="4">
    <source>
        <dbReference type="Proteomes" id="UP000255334"/>
    </source>
</evidence>
<name>A0A370XC47_9GAMM</name>
<dbReference type="RefSeq" id="WP_115476091.1">
    <property type="nucleotide sequence ID" value="NZ_QRBF01000001.1"/>
</dbReference>
<dbReference type="InterPro" id="IPR053167">
    <property type="entry name" value="Spore_coat_component"/>
</dbReference>
<keyword evidence="1" id="KW-0732">Signal</keyword>
<evidence type="ECO:0000313" key="3">
    <source>
        <dbReference type="EMBL" id="RDS85840.1"/>
    </source>
</evidence>
<dbReference type="Pfam" id="PF05229">
    <property type="entry name" value="SCPU"/>
    <property type="match status" value="1"/>
</dbReference>
<gene>
    <name evidence="3" type="ORF">DWU99_00775</name>
</gene>
<dbReference type="SMART" id="SM00972">
    <property type="entry name" value="SCPU"/>
    <property type="match status" value="1"/>
</dbReference>
<evidence type="ECO:0000259" key="2">
    <source>
        <dbReference type="Pfam" id="PF05229"/>
    </source>
</evidence>
<dbReference type="PANTHER" id="PTHR37089">
    <property type="entry name" value="PROTEIN U-RELATED"/>
    <property type="match status" value="1"/>
</dbReference>
<dbReference type="AlphaFoldDB" id="A0A370XC47"/>
<dbReference type="PANTHER" id="PTHR37089:SF3">
    <property type="entry name" value="EXPORTED PROTEIN"/>
    <property type="match status" value="1"/>
</dbReference>
<reference evidence="3 4" key="1">
    <citation type="submission" date="2018-07" db="EMBL/GenBank/DDBJ databases">
        <title>Dyella monticola sp. nov. and Dyella psychrodurans sp. nov. isolated from monsoon evergreen broad-leaved forest soil of Dinghu Mountain, China.</title>
        <authorList>
            <person name="Gao Z."/>
            <person name="Qiu L."/>
        </authorList>
    </citation>
    <scope>NUCLEOTIDE SEQUENCE [LARGE SCALE GENOMIC DNA]</scope>
    <source>
        <strain evidence="3 4">4MSK11</strain>
    </source>
</reference>
<organism evidence="3 4">
    <name type="scientific">Dyella psychrodurans</name>
    <dbReference type="NCBI Taxonomy" id="1927960"/>
    <lineage>
        <taxon>Bacteria</taxon>
        <taxon>Pseudomonadati</taxon>
        <taxon>Pseudomonadota</taxon>
        <taxon>Gammaproteobacteria</taxon>
        <taxon>Lysobacterales</taxon>
        <taxon>Rhodanobacteraceae</taxon>
        <taxon>Dyella</taxon>
    </lineage>
</organism>
<accession>A0A370XC47</accession>
<evidence type="ECO:0000256" key="1">
    <source>
        <dbReference type="SAM" id="SignalP"/>
    </source>
</evidence>